<reference evidence="4" key="2">
    <citation type="submission" date="2015-08" db="UniProtKB">
        <authorList>
            <consortium name="WormBaseParasite"/>
        </authorList>
    </citation>
    <scope>IDENTIFICATION</scope>
</reference>
<name>A0A0K0FD60_STRVS</name>
<dbReference type="InterPro" id="IPR043502">
    <property type="entry name" value="DNA/RNA_pol_sf"/>
</dbReference>
<reference evidence="3" key="1">
    <citation type="submission" date="2014-07" db="EMBL/GenBank/DDBJ databases">
        <authorList>
            <person name="Martin A.A"/>
            <person name="De Silva N."/>
        </authorList>
    </citation>
    <scope>NUCLEOTIDE SEQUENCE</scope>
</reference>
<sequence length="579" mass="66751">MLEKDEKKDWKRKVKPGEVVENINQCVIVRREGKSSRLCYSCVHVNKFIKLVDMLALPNIKQILLESEIQTLSIWDINAAFNRLILSDECKKYCCINTLYGVYQSNVLVFGLNCAPANTRCNIYERFVEYRAVENSSREIETNVKHALSLPKWKMDPMLEIKTLKTVKNLKSILAKFQYYAQFIPSLTTLVDDLHLFTTRKSVIEDLIKKNFEKLKIGITKSIALQVIRPGRREINKVVDASNNAMAYLVQCEYENAFRVTCCSKQKELQSVLDEAPIVVRNTTQCILSKIIPYDLTFRTIDTDKNIISEMVGANYGNYHSLDELVRAYVSDKDIQILMDIKENGWSELKQKKIDPVFRDHAKMFVVGKELVFVKGKIVIPKSLTDKVMKQFHENHQSANAMLKIARKFFLFSEMYSMIKNKYDSCSLCIANRRNKRLAVHFWPTSEYSRERYHVDVGELDRKKFLGNELINKYTELFNYYGKPLILVSDNALAFASEQTLSFLEAHKAHAVFSISNISISNGYGERCIGLVKSQLKKELSKSKTFDTALQGAQLTLNSRITLNNKSAMELFYGYNEKV</sequence>
<dbReference type="InterPro" id="IPR001584">
    <property type="entry name" value="Integrase_cat-core"/>
</dbReference>
<dbReference type="PANTHER" id="PTHR37984:SF5">
    <property type="entry name" value="PROTEIN NYNRIN-LIKE"/>
    <property type="match status" value="1"/>
</dbReference>
<evidence type="ECO:0000313" key="3">
    <source>
        <dbReference type="Proteomes" id="UP000035680"/>
    </source>
</evidence>
<dbReference type="Pfam" id="PF17921">
    <property type="entry name" value="Integrase_H2C2"/>
    <property type="match status" value="1"/>
</dbReference>
<dbReference type="EC" id="2.7.7.49" evidence="1"/>
<dbReference type="Gene3D" id="1.10.340.70">
    <property type="match status" value="1"/>
</dbReference>
<feature type="domain" description="Integrase catalytic" evidence="2">
    <location>
        <begin position="469"/>
        <end position="579"/>
    </location>
</feature>
<dbReference type="InterPro" id="IPR050951">
    <property type="entry name" value="Retrovirus_Pol_polyprotein"/>
</dbReference>
<evidence type="ECO:0000259" key="2">
    <source>
        <dbReference type="PROSITE" id="PS50994"/>
    </source>
</evidence>
<dbReference type="GO" id="GO:0042575">
    <property type="term" value="C:DNA polymerase complex"/>
    <property type="evidence" value="ECO:0007669"/>
    <property type="project" value="UniProtKB-ARBA"/>
</dbReference>
<evidence type="ECO:0000256" key="1">
    <source>
        <dbReference type="ARBA" id="ARBA00012493"/>
    </source>
</evidence>
<dbReference type="SUPFAM" id="SSF53098">
    <property type="entry name" value="Ribonuclease H-like"/>
    <property type="match status" value="1"/>
</dbReference>
<dbReference type="SUPFAM" id="SSF56672">
    <property type="entry name" value="DNA/RNA polymerases"/>
    <property type="match status" value="1"/>
</dbReference>
<dbReference type="PROSITE" id="PS50994">
    <property type="entry name" value="INTEGRASE"/>
    <property type="match status" value="1"/>
</dbReference>
<proteinExistence type="predicted"/>
<evidence type="ECO:0000313" key="4">
    <source>
        <dbReference type="WBParaSite" id="SVE_0677800.1"/>
    </source>
</evidence>
<dbReference type="Gene3D" id="3.30.70.270">
    <property type="match status" value="2"/>
</dbReference>
<dbReference type="GO" id="GO:0015074">
    <property type="term" value="P:DNA integration"/>
    <property type="evidence" value="ECO:0007669"/>
    <property type="project" value="InterPro"/>
</dbReference>
<dbReference type="InterPro" id="IPR036397">
    <property type="entry name" value="RNaseH_sf"/>
</dbReference>
<dbReference type="PANTHER" id="PTHR37984">
    <property type="entry name" value="PROTEIN CBG26694"/>
    <property type="match status" value="1"/>
</dbReference>
<keyword evidence="3" id="KW-1185">Reference proteome</keyword>
<dbReference type="AlphaFoldDB" id="A0A0K0FD60"/>
<dbReference type="InterPro" id="IPR012337">
    <property type="entry name" value="RNaseH-like_sf"/>
</dbReference>
<accession>A0A0K0FD60</accession>
<dbReference type="WBParaSite" id="SVE_0677800.1">
    <property type="protein sequence ID" value="SVE_0677800.1"/>
    <property type="gene ID" value="SVE_0677800"/>
</dbReference>
<organism evidence="3 4">
    <name type="scientific">Strongyloides venezuelensis</name>
    <name type="common">Threadworm</name>
    <dbReference type="NCBI Taxonomy" id="75913"/>
    <lineage>
        <taxon>Eukaryota</taxon>
        <taxon>Metazoa</taxon>
        <taxon>Ecdysozoa</taxon>
        <taxon>Nematoda</taxon>
        <taxon>Chromadorea</taxon>
        <taxon>Rhabditida</taxon>
        <taxon>Tylenchina</taxon>
        <taxon>Panagrolaimomorpha</taxon>
        <taxon>Strongyloidoidea</taxon>
        <taxon>Strongyloididae</taxon>
        <taxon>Strongyloides</taxon>
    </lineage>
</organism>
<dbReference type="InterPro" id="IPR041588">
    <property type="entry name" value="Integrase_H2C2"/>
</dbReference>
<dbReference type="STRING" id="75913.A0A0K0FD60"/>
<dbReference type="GO" id="GO:0003964">
    <property type="term" value="F:RNA-directed DNA polymerase activity"/>
    <property type="evidence" value="ECO:0007669"/>
    <property type="project" value="UniProtKB-EC"/>
</dbReference>
<dbReference type="GO" id="GO:0003676">
    <property type="term" value="F:nucleic acid binding"/>
    <property type="evidence" value="ECO:0007669"/>
    <property type="project" value="InterPro"/>
</dbReference>
<dbReference type="Gene3D" id="3.10.10.10">
    <property type="entry name" value="HIV Type 1 Reverse Transcriptase, subunit A, domain 1"/>
    <property type="match status" value="1"/>
</dbReference>
<dbReference type="InterPro" id="IPR043128">
    <property type="entry name" value="Rev_trsase/Diguanyl_cyclase"/>
</dbReference>
<dbReference type="Proteomes" id="UP000035680">
    <property type="component" value="Unassembled WGS sequence"/>
</dbReference>
<protein>
    <recommendedName>
        <fullName evidence="1">RNA-directed DNA polymerase</fullName>
        <ecNumber evidence="1">2.7.7.49</ecNumber>
    </recommendedName>
</protein>
<dbReference type="Gene3D" id="3.30.420.10">
    <property type="entry name" value="Ribonuclease H-like superfamily/Ribonuclease H"/>
    <property type="match status" value="1"/>
</dbReference>